<evidence type="ECO:0000256" key="2">
    <source>
        <dbReference type="ARBA" id="ARBA00022617"/>
    </source>
</evidence>
<dbReference type="GeneID" id="108717803"/>
<dbReference type="InterPro" id="IPR001128">
    <property type="entry name" value="Cyt_P450"/>
</dbReference>
<evidence type="ECO:0000256" key="6">
    <source>
        <dbReference type="ARBA" id="ARBA00023033"/>
    </source>
</evidence>
<dbReference type="KEGG" id="xla:108717803"/>
<keyword evidence="2 7" id="KW-0349">Heme</keyword>
<dbReference type="GO" id="GO:0004508">
    <property type="term" value="F:steroid 17-alpha-monooxygenase activity"/>
    <property type="evidence" value="ECO:0000318"/>
    <property type="project" value="GO_Central"/>
</dbReference>
<dbReference type="FunFam" id="1.10.630.10:FF:000094">
    <property type="entry name" value="cytochrome P450 2J6-like"/>
    <property type="match status" value="1"/>
</dbReference>
<keyword evidence="4 8" id="KW-0560">Oxidoreductase</keyword>
<dbReference type="Gene3D" id="1.10.630.10">
    <property type="entry name" value="Cytochrome P450"/>
    <property type="match status" value="1"/>
</dbReference>
<keyword evidence="6 8" id="KW-0503">Monooxygenase</keyword>
<comment type="cofactor">
    <cofactor evidence="7">
        <name>heme</name>
        <dbReference type="ChEBI" id="CHEBI:30413"/>
    </cofactor>
</comment>
<dbReference type="AGR" id="Xenbase:XB-GENE-6488470"/>
<dbReference type="PaxDb" id="8355-A0A1L8G1U9"/>
<evidence type="ECO:0000256" key="8">
    <source>
        <dbReference type="RuleBase" id="RU000461"/>
    </source>
</evidence>
<dbReference type="STRING" id="8355.A0A1L8G1U9"/>
<dbReference type="PANTHER" id="PTHR24289">
    <property type="entry name" value="STEROID 17-ALPHA-HYDROXYLASE/17,20 LYASE"/>
    <property type="match status" value="1"/>
</dbReference>
<accession>A0A1L8G1U9</accession>
<dbReference type="Pfam" id="PF00067">
    <property type="entry name" value="p450"/>
    <property type="match status" value="1"/>
</dbReference>
<dbReference type="GO" id="GO:0020037">
    <property type="term" value="F:heme binding"/>
    <property type="evidence" value="ECO:0007669"/>
    <property type="project" value="InterPro"/>
</dbReference>
<dbReference type="OrthoDB" id="1055148at2759"/>
<dbReference type="GO" id="GO:0042446">
    <property type="term" value="P:hormone biosynthetic process"/>
    <property type="evidence" value="ECO:0000318"/>
    <property type="project" value="GO_Central"/>
</dbReference>
<reference evidence="10" key="1">
    <citation type="submission" date="2025-08" db="UniProtKB">
        <authorList>
            <consortium name="RefSeq"/>
        </authorList>
    </citation>
    <scope>IDENTIFICATION</scope>
    <source>
        <strain evidence="10">J_2021</strain>
        <tissue evidence="10">Erythrocytes</tissue>
    </source>
</reference>
<dbReference type="CDD" id="cd20675">
    <property type="entry name" value="CYP1B1-like"/>
    <property type="match status" value="1"/>
</dbReference>
<dbReference type="InterPro" id="IPR017972">
    <property type="entry name" value="Cyt_P450_CS"/>
</dbReference>
<evidence type="ECO:0000256" key="1">
    <source>
        <dbReference type="ARBA" id="ARBA00010617"/>
    </source>
</evidence>
<dbReference type="CTD" id="108717803"/>
<evidence type="ECO:0000256" key="5">
    <source>
        <dbReference type="ARBA" id="ARBA00023004"/>
    </source>
</evidence>
<keyword evidence="9" id="KW-1185">Reference proteome</keyword>
<gene>
    <name evidence="10 11" type="primary">cyp1b1.S</name>
</gene>
<evidence type="ECO:0000256" key="7">
    <source>
        <dbReference type="PIRSR" id="PIRSR602401-1"/>
    </source>
</evidence>
<dbReference type="RefSeq" id="XP_018120646.1">
    <property type="nucleotide sequence ID" value="XM_018265157.2"/>
</dbReference>
<comment type="similarity">
    <text evidence="1 8">Belongs to the cytochrome P450 family.</text>
</comment>
<organism evidence="9 10">
    <name type="scientific">Xenopus laevis</name>
    <name type="common">African clawed frog</name>
    <dbReference type="NCBI Taxonomy" id="8355"/>
    <lineage>
        <taxon>Eukaryota</taxon>
        <taxon>Metazoa</taxon>
        <taxon>Chordata</taxon>
        <taxon>Craniata</taxon>
        <taxon>Vertebrata</taxon>
        <taxon>Euteleostomi</taxon>
        <taxon>Amphibia</taxon>
        <taxon>Batrachia</taxon>
        <taxon>Anura</taxon>
        <taxon>Pipoidea</taxon>
        <taxon>Pipidae</taxon>
        <taxon>Xenopodinae</taxon>
        <taxon>Xenopus</taxon>
        <taxon>Xenopus</taxon>
    </lineage>
</organism>
<dbReference type="SUPFAM" id="SSF48264">
    <property type="entry name" value="Cytochrome P450"/>
    <property type="match status" value="1"/>
</dbReference>
<proteinExistence type="inferred from homology"/>
<evidence type="ECO:0000313" key="11">
    <source>
        <dbReference type="Xenbase" id="XB-GENE-6488470"/>
    </source>
</evidence>
<name>A0A1L8G1U9_XENLA</name>
<dbReference type="OMA" id="IFEEMTW"/>
<dbReference type="InterPro" id="IPR036396">
    <property type="entry name" value="Cyt_P450_sf"/>
</dbReference>
<dbReference type="AlphaFoldDB" id="A0A1L8G1U9"/>
<feature type="binding site" description="axial binding residue" evidence="7">
    <location>
        <position position="483"/>
    </location>
    <ligand>
        <name>heme</name>
        <dbReference type="ChEBI" id="CHEBI:30413"/>
    </ligand>
    <ligandPart>
        <name>Fe</name>
        <dbReference type="ChEBI" id="CHEBI:18248"/>
    </ligandPart>
</feature>
<protein>
    <submittedName>
        <fullName evidence="10">Cytochrome P450 1B1</fullName>
    </submittedName>
</protein>
<keyword evidence="5 7" id="KW-0408">Iron</keyword>
<evidence type="ECO:0000313" key="10">
    <source>
        <dbReference type="RefSeq" id="XP_018120646.1"/>
    </source>
</evidence>
<dbReference type="GO" id="GO:0042448">
    <property type="term" value="P:progesterone metabolic process"/>
    <property type="evidence" value="ECO:0000318"/>
    <property type="project" value="GO_Central"/>
</dbReference>
<dbReference type="Xenbase" id="XB-GENE-6488470">
    <property type="gene designation" value="cyp1b1.S"/>
</dbReference>
<evidence type="ECO:0000313" key="9">
    <source>
        <dbReference type="Proteomes" id="UP000186698"/>
    </source>
</evidence>
<keyword evidence="3 7" id="KW-0479">Metal-binding</keyword>
<evidence type="ECO:0000256" key="3">
    <source>
        <dbReference type="ARBA" id="ARBA00022723"/>
    </source>
</evidence>
<dbReference type="PRINTS" id="PR00385">
    <property type="entry name" value="P450"/>
</dbReference>
<dbReference type="Bgee" id="108717803">
    <property type="expression patterns" value="Expressed in internal ear and 3 other cell types or tissues"/>
</dbReference>
<dbReference type="PROSITE" id="PS00086">
    <property type="entry name" value="CYTOCHROME_P450"/>
    <property type="match status" value="1"/>
</dbReference>
<dbReference type="PRINTS" id="PR00463">
    <property type="entry name" value="EP450I"/>
</dbReference>
<dbReference type="Proteomes" id="UP000186698">
    <property type="component" value="Chromosome 5S"/>
</dbReference>
<dbReference type="InterPro" id="IPR002401">
    <property type="entry name" value="Cyt_P450_E_grp-I"/>
</dbReference>
<sequence length="553" mass="62842">MLWKTYEDLGQSSAPKLLLSFLCALATLHILKWIHEWIIPRWSGSSQPPGPFPWPVIGNALQIGGYPHLAFIDLANRFGNVFQIKLGSQKVVVLNGDLVIRHALLHKGADFAGRPKFTSFKFVSGGRSLTFGCYNERWKAHRKLAHSTLRTFSTGNPQTKRCLAENVLNEAQDLIALFSELGEGGKYFYPERHIAVAVANVMSAVCFGKRYQHGDLEFQSLLSNNDKFTRSVGAGSLVDVMPWLQCFPNPVRSVFKSFQQVNYEFYNFVYTKFLLHRSTVTNTVTRDMMDAFIHILITKDQQCKTNADDDADGGEDEAKNGQHSFHLLEADHVPSIVTDIFGASQDTLSTALQWVIFYLIRYPEIQSKIRDELDRIIGKDRLPCIEDQPNLPYLMAFLYELMRFSSFVPVTIPHATTKDTNIMGYQIPKDTVVFVNQWSVNHDPQKWSKPGEFNPSRFLDDNGFLNKDLVSNVMIFSIGKRRCIGEELSKIQLFMFTSILLHQCIFTASPADDLNQKGHYGLSIRPKTFRMNMTLRNGSMDLLNNSVRRGTDD</sequence>
<evidence type="ECO:0000256" key="4">
    <source>
        <dbReference type="ARBA" id="ARBA00023002"/>
    </source>
</evidence>
<dbReference type="PANTHER" id="PTHR24289:SF16">
    <property type="entry name" value="CYTOCHROME P450 1B1"/>
    <property type="match status" value="1"/>
</dbReference>
<dbReference type="GO" id="GO:0005506">
    <property type="term" value="F:iron ion binding"/>
    <property type="evidence" value="ECO:0007669"/>
    <property type="project" value="InterPro"/>
</dbReference>